<gene>
    <name evidence="1" type="ORF">H9645_03720</name>
</gene>
<evidence type="ECO:0000313" key="1">
    <source>
        <dbReference type="EMBL" id="MBD7987130.1"/>
    </source>
</evidence>
<sequence length="67" mass="7454">MNNITKRQLRVALRDPDGSDLSDADLARWFGISQSAVSQWEEDAPIPRLRALEVAVKRPDLLPGQVA</sequence>
<dbReference type="InterPro" id="IPR010982">
    <property type="entry name" value="Lambda_DNA-bd_dom_sf"/>
</dbReference>
<reference evidence="1 2" key="1">
    <citation type="submission" date="2020-08" db="EMBL/GenBank/DDBJ databases">
        <title>A Genomic Blueprint of the Chicken Gut Microbiome.</title>
        <authorList>
            <person name="Gilroy R."/>
            <person name="Ravi A."/>
            <person name="Getino M."/>
            <person name="Pursley I."/>
            <person name="Horton D.L."/>
            <person name="Alikhan N.-F."/>
            <person name="Baker D."/>
            <person name="Gharbi K."/>
            <person name="Hall N."/>
            <person name="Watson M."/>
            <person name="Adriaenssens E.M."/>
            <person name="Foster-Nyarko E."/>
            <person name="Jarju S."/>
            <person name="Secka A."/>
            <person name="Antonio M."/>
            <person name="Oren A."/>
            <person name="Chaudhuri R."/>
            <person name="La Ragione R.M."/>
            <person name="Hildebrand F."/>
            <person name="Pallen M.J."/>
        </authorList>
    </citation>
    <scope>NUCLEOTIDE SEQUENCE [LARGE SCALE GENOMIC DNA]</scope>
    <source>
        <strain evidence="1 2">Sa2BVA3</strain>
    </source>
</reference>
<accession>A0ABR8UGH7</accession>
<dbReference type="Proteomes" id="UP000647183">
    <property type="component" value="Unassembled WGS sequence"/>
</dbReference>
<organism evidence="1 2">
    <name type="scientific">Luteimonas colneyensis</name>
    <dbReference type="NCBI Taxonomy" id="2762230"/>
    <lineage>
        <taxon>Bacteria</taxon>
        <taxon>Pseudomonadati</taxon>
        <taxon>Pseudomonadota</taxon>
        <taxon>Gammaproteobacteria</taxon>
        <taxon>Lysobacterales</taxon>
        <taxon>Lysobacteraceae</taxon>
        <taxon>Luteimonas</taxon>
    </lineage>
</organism>
<proteinExistence type="predicted"/>
<evidence type="ECO:0000313" key="2">
    <source>
        <dbReference type="Proteomes" id="UP000647183"/>
    </source>
</evidence>
<protein>
    <recommendedName>
        <fullName evidence="3">Helix-turn-helix transcriptional regulator</fullName>
    </recommendedName>
</protein>
<dbReference type="RefSeq" id="WP_191728486.1">
    <property type="nucleotide sequence ID" value="NZ_JACSQJ010000001.1"/>
</dbReference>
<dbReference type="SUPFAM" id="SSF47413">
    <property type="entry name" value="lambda repressor-like DNA-binding domains"/>
    <property type="match status" value="1"/>
</dbReference>
<name>A0ABR8UGH7_9GAMM</name>
<comment type="caution">
    <text evidence="1">The sequence shown here is derived from an EMBL/GenBank/DDBJ whole genome shotgun (WGS) entry which is preliminary data.</text>
</comment>
<evidence type="ECO:0008006" key="3">
    <source>
        <dbReference type="Google" id="ProtNLM"/>
    </source>
</evidence>
<dbReference type="EMBL" id="JACSQJ010000001">
    <property type="protein sequence ID" value="MBD7987130.1"/>
    <property type="molecule type" value="Genomic_DNA"/>
</dbReference>
<keyword evidence="2" id="KW-1185">Reference proteome</keyword>
<dbReference type="Gene3D" id="1.10.260.40">
    <property type="entry name" value="lambda repressor-like DNA-binding domains"/>
    <property type="match status" value="1"/>
</dbReference>